<feature type="region of interest" description="Disordered" evidence="6">
    <location>
        <begin position="1"/>
        <end position="25"/>
    </location>
</feature>
<dbReference type="AlphaFoldDB" id="A0AB34JBU1"/>
<evidence type="ECO:0000313" key="9">
    <source>
        <dbReference type="Proteomes" id="UP001515480"/>
    </source>
</evidence>
<keyword evidence="2" id="KW-1003">Cell membrane</keyword>
<reference evidence="8 9" key="1">
    <citation type="journal article" date="2024" name="Science">
        <title>Giant polyketide synthase enzymes in the biosynthesis of giant marine polyether toxins.</title>
        <authorList>
            <person name="Fallon T.R."/>
            <person name="Shende V.V."/>
            <person name="Wierzbicki I.H."/>
            <person name="Pendleton A.L."/>
            <person name="Watervoot N.F."/>
            <person name="Auber R.P."/>
            <person name="Gonzalez D.J."/>
            <person name="Wisecaver J.H."/>
            <person name="Moore B.S."/>
        </authorList>
    </citation>
    <scope>NUCLEOTIDE SEQUENCE [LARGE SCALE GENOMIC DNA]</scope>
    <source>
        <strain evidence="8 9">12B1</strain>
    </source>
</reference>
<feature type="transmembrane region" description="Helical" evidence="7">
    <location>
        <begin position="618"/>
        <end position="639"/>
    </location>
</feature>
<keyword evidence="3 7" id="KW-0812">Transmembrane</keyword>
<keyword evidence="4 7" id="KW-1133">Transmembrane helix</keyword>
<name>A0AB34JBU1_PRYPA</name>
<organism evidence="8 9">
    <name type="scientific">Prymnesium parvum</name>
    <name type="common">Toxic golden alga</name>
    <dbReference type="NCBI Taxonomy" id="97485"/>
    <lineage>
        <taxon>Eukaryota</taxon>
        <taxon>Haptista</taxon>
        <taxon>Haptophyta</taxon>
        <taxon>Prymnesiophyceae</taxon>
        <taxon>Prymnesiales</taxon>
        <taxon>Prymnesiaceae</taxon>
        <taxon>Prymnesium</taxon>
    </lineage>
</organism>
<evidence type="ECO:0000256" key="2">
    <source>
        <dbReference type="ARBA" id="ARBA00022475"/>
    </source>
</evidence>
<proteinExistence type="predicted"/>
<dbReference type="GO" id="GO:0005886">
    <property type="term" value="C:plasma membrane"/>
    <property type="evidence" value="ECO:0007669"/>
    <property type="project" value="UniProtKB-SubCell"/>
</dbReference>
<sequence length="1086" mass="118267">MAQPDARLPRPITLPGKLDSWDGERERSSVVEFGASLLTSILPQPANSKARRPSRSFRTQSDARQVASSGEEALTLADEALAKGEVLAAVHQCHSGIELVEAALVQPDVTDADAAELRATRATLEARLLELESAELAQENRLFHLPDYLVGVGFPGNPIADGVTVGEVGIKLRSPAGGGIGGYCVGAVSQLWQSLRQGAYVRSEWCGRVALSTCVSMVIALDATGLSPPILVDSGWLVVLATAQCKPTLGDALEGSWIAVSGACLGLLSALPLMPLAVSSPAAACVAMFASQACIVYFLGDHVQARWAMLCSLMGHLAAAKTQSAWGMAGAMGELVVGFIAGCSCAVLMLLLPFARLASDQLSVRLAETHRQVMRYHAVLLLAFVQLETPNVLLSRSDRLAAMVRTSLTNLSNLVKVSRWETFLLRSIDNRMLASHVSLLSDLAHNLQRRNGNKSNFDRAAPGHRALASASAPRVHQIIRHAAQWQRALLMPLVTDAEGAVYPMDEEAKLKHHARFEQCFSELMSSWYDSYADVILNTKRPKISTWSTGSSANLSHIEQLMLIAQFHTTLLNDTGSAVVTSDPACDSESDASPRRPPLIEVLFPGAFEEVGRRARIQLALRTAVTMLVVTALPWVPWLAGAPDDATLSNVAGFGVNASTSGAITWGPVKLWSPPDLLRDFSVFSPICVVFVYQDRQISNIAESSRLWRFVFGTLIGCVWSLWTVGLFGHALAPLVISCSLAAAAGTYIHALRYFGYGGLVLAFTTPLICSASHALFCLQYWGAGHERIEQRPIARILQTVTGAAICAGITLLWPSEYLRAQSVLQDHLAKCLRRVRHDFAWFAEAREHDPDLAAAGRFAHRQSCMMRELLKEASLEPSIYSRPPLPYSDLAGVLYSLESAQQAWLRMLHAVDVMRQRDGQDTASLSSPEVAKVPSLDEISARQGDDLLLRLLRHATTKLELLDEVLEHMVHVIEPEPTVDLDGASALPPSLGMLQAETHSAWLLFDDEWTPLLAKELRKRNGSDHYHAVGSFLSWLVTAQSIVELDRLCRHISHAAERLANVVLKQQPSIALLPKPTDLYKFEVEV</sequence>
<dbReference type="EMBL" id="JBGBPQ010000010">
    <property type="protein sequence ID" value="KAL1518577.1"/>
    <property type="molecule type" value="Genomic_DNA"/>
</dbReference>
<dbReference type="PANTHER" id="PTHR30509:SF9">
    <property type="entry name" value="MULTIDRUG RESISTANCE PROTEIN MDTO"/>
    <property type="match status" value="1"/>
</dbReference>
<evidence type="ECO:0000256" key="4">
    <source>
        <dbReference type="ARBA" id="ARBA00022989"/>
    </source>
</evidence>
<comment type="caution">
    <text evidence="8">The sequence shown here is derived from an EMBL/GenBank/DDBJ whole genome shotgun (WGS) entry which is preliminary data.</text>
</comment>
<feature type="transmembrane region" description="Helical" evidence="7">
    <location>
        <begin position="280"/>
        <end position="300"/>
    </location>
</feature>
<protein>
    <recommendedName>
        <fullName evidence="10">DUF2421 domain-containing protein</fullName>
    </recommendedName>
</protein>
<evidence type="ECO:0000256" key="7">
    <source>
        <dbReference type="SAM" id="Phobius"/>
    </source>
</evidence>
<evidence type="ECO:0000256" key="6">
    <source>
        <dbReference type="SAM" id="MobiDB-lite"/>
    </source>
</evidence>
<evidence type="ECO:0000256" key="3">
    <source>
        <dbReference type="ARBA" id="ARBA00022692"/>
    </source>
</evidence>
<feature type="region of interest" description="Disordered" evidence="6">
    <location>
        <begin position="44"/>
        <end position="64"/>
    </location>
</feature>
<evidence type="ECO:0000313" key="8">
    <source>
        <dbReference type="EMBL" id="KAL1518577.1"/>
    </source>
</evidence>
<feature type="transmembrane region" description="Helical" evidence="7">
    <location>
        <begin position="760"/>
        <end position="781"/>
    </location>
</feature>
<dbReference type="Proteomes" id="UP001515480">
    <property type="component" value="Unassembled WGS sequence"/>
</dbReference>
<evidence type="ECO:0000256" key="1">
    <source>
        <dbReference type="ARBA" id="ARBA00004651"/>
    </source>
</evidence>
<keyword evidence="9" id="KW-1185">Reference proteome</keyword>
<evidence type="ECO:0000256" key="5">
    <source>
        <dbReference type="ARBA" id="ARBA00023136"/>
    </source>
</evidence>
<feature type="transmembrane region" description="Helical" evidence="7">
    <location>
        <begin position="335"/>
        <end position="355"/>
    </location>
</feature>
<gene>
    <name evidence="8" type="ORF">AB1Y20_002865</name>
</gene>
<evidence type="ECO:0008006" key="10">
    <source>
        <dbReference type="Google" id="ProtNLM"/>
    </source>
</evidence>
<keyword evidence="5 7" id="KW-0472">Membrane</keyword>
<comment type="subcellular location">
    <subcellularLocation>
        <location evidence="1">Cell membrane</location>
        <topology evidence="1">Multi-pass membrane protein</topology>
    </subcellularLocation>
</comment>
<accession>A0AB34JBU1</accession>
<dbReference type="PANTHER" id="PTHR30509">
    <property type="entry name" value="P-HYDROXYBENZOIC ACID EFFLUX PUMP SUBUNIT-RELATED"/>
    <property type="match status" value="1"/>
</dbReference>